<protein>
    <submittedName>
        <fullName evidence="2">Uncharacterized protein</fullName>
    </submittedName>
</protein>
<dbReference type="EMBL" id="LAZR01001899">
    <property type="protein sequence ID" value="KKN37363.1"/>
    <property type="molecule type" value="Genomic_DNA"/>
</dbReference>
<proteinExistence type="predicted"/>
<feature type="region of interest" description="Disordered" evidence="1">
    <location>
        <begin position="1"/>
        <end position="22"/>
    </location>
</feature>
<organism evidence="2">
    <name type="scientific">marine sediment metagenome</name>
    <dbReference type="NCBI Taxonomy" id="412755"/>
    <lineage>
        <taxon>unclassified sequences</taxon>
        <taxon>metagenomes</taxon>
        <taxon>ecological metagenomes</taxon>
    </lineage>
</organism>
<feature type="compositionally biased region" description="Basic and acidic residues" evidence="1">
    <location>
        <begin position="1"/>
        <end position="19"/>
    </location>
</feature>
<gene>
    <name evidence="2" type="ORF">LCGC14_0764260</name>
</gene>
<name>A0A0F9T787_9ZZZZ</name>
<evidence type="ECO:0000313" key="2">
    <source>
        <dbReference type="EMBL" id="KKN37363.1"/>
    </source>
</evidence>
<dbReference type="AlphaFoldDB" id="A0A0F9T787"/>
<accession>A0A0F9T787</accession>
<sequence>MQKPTKPERKFKKLTRDQKPLPPSKITTIVAYKPPNDLPNILDEEAVAQLCGFDYYPAYDQEYSLKDLLQNIPKELLQKPETVRVKIESSYFYDEAQDYIQVEYDIPNDNYAAELSTYQQACKDHDAANKAWREENPLHKERLKKYKEDMKEYRKWREAKIKDLEKKGEL</sequence>
<reference evidence="2" key="1">
    <citation type="journal article" date="2015" name="Nature">
        <title>Complex archaea that bridge the gap between prokaryotes and eukaryotes.</title>
        <authorList>
            <person name="Spang A."/>
            <person name="Saw J.H."/>
            <person name="Jorgensen S.L."/>
            <person name="Zaremba-Niedzwiedzka K."/>
            <person name="Martijn J."/>
            <person name="Lind A.E."/>
            <person name="van Eijk R."/>
            <person name="Schleper C."/>
            <person name="Guy L."/>
            <person name="Ettema T.J."/>
        </authorList>
    </citation>
    <scope>NUCLEOTIDE SEQUENCE</scope>
</reference>
<evidence type="ECO:0000256" key="1">
    <source>
        <dbReference type="SAM" id="MobiDB-lite"/>
    </source>
</evidence>
<comment type="caution">
    <text evidence="2">The sequence shown here is derived from an EMBL/GenBank/DDBJ whole genome shotgun (WGS) entry which is preliminary data.</text>
</comment>